<dbReference type="OrthoDB" id="2753926at2759"/>
<dbReference type="Gene3D" id="1.20.1280.50">
    <property type="match status" value="1"/>
</dbReference>
<sequence length="637" mass="72227">MSVNTSVGSDLTVLELVELLADKVSGPPRLREIWSMSTADIKAACNLLSGIHISLHYILNSRIRINTLPDEILRLVFSFVPRLPDIFTKQDPDLSICSPIRIRTVWDILPVSQVCRQWRDLITSDSTLWSSAFLTPPRRGNRGSTTSTMISHLARFNPASLHVYIKEEQLWRQRHTWSQAEHHGRELLTQYAPRICELCADIPLDWEGDDPPCLLLPMNAITRLVLRCYLPHAESRTRWKGMYPLFGGSDLPLRTLSLSHIPFLPANRVSQLTRLRIFYDRWDLDRGVVAGWSLRDFLTFLSGVPLLQEAFIHGIPEDSVSHVDAGRLPHVQLGRLQRISLRAWDYSDSSSRSGDISPSLLSHLTFPRTCYIRMDASKPYHLQFLSAYLTTGLEWTQAELKLKMLLLCQPDGWAIQITSHSLEDQPIGGLRIVISLPEGVRFGYDDASWLDLKEAIRAFMLSPPLMYGTQVAWISGQATEHAGQAGFVGSLLSLPNVRELYLCNSGWTAREGLTESLGSALPNRTPPHIPLPQLDTLYLTIYDQSGLDKVSAVLRSRREARCGIRRLLVEFDPDYVPDFRSAEDPIQTMRGALEPYVEELRFLTSERQYHKKHSLSRALSGAVCVEPDYHLRLLWAP</sequence>
<name>A0A4Q9MHA6_9APHY</name>
<accession>A0A4Q9MHA6</accession>
<evidence type="ECO:0000259" key="1">
    <source>
        <dbReference type="Pfam" id="PF12937"/>
    </source>
</evidence>
<dbReference type="AlphaFoldDB" id="A0A4Q9MHA6"/>
<dbReference type="EMBL" id="ML143460">
    <property type="protein sequence ID" value="TBU25522.1"/>
    <property type="molecule type" value="Genomic_DNA"/>
</dbReference>
<protein>
    <recommendedName>
        <fullName evidence="1">F-box domain-containing protein</fullName>
    </recommendedName>
</protein>
<dbReference type="Pfam" id="PF12937">
    <property type="entry name" value="F-box-like"/>
    <property type="match status" value="1"/>
</dbReference>
<dbReference type="Proteomes" id="UP000292957">
    <property type="component" value="Unassembled WGS sequence"/>
</dbReference>
<dbReference type="InterPro" id="IPR036047">
    <property type="entry name" value="F-box-like_dom_sf"/>
</dbReference>
<gene>
    <name evidence="2" type="ORF">BD311DRAFT_497287</name>
</gene>
<evidence type="ECO:0000313" key="2">
    <source>
        <dbReference type="EMBL" id="TBU25522.1"/>
    </source>
</evidence>
<feature type="domain" description="F-box" evidence="1">
    <location>
        <begin position="65"/>
        <end position="134"/>
    </location>
</feature>
<dbReference type="SUPFAM" id="SSF81383">
    <property type="entry name" value="F-box domain"/>
    <property type="match status" value="1"/>
</dbReference>
<dbReference type="InterPro" id="IPR001810">
    <property type="entry name" value="F-box_dom"/>
</dbReference>
<proteinExistence type="predicted"/>
<reference evidence="2" key="1">
    <citation type="submission" date="2019-01" db="EMBL/GenBank/DDBJ databases">
        <title>Draft genome sequences of three monokaryotic isolates of the white-rot basidiomycete fungus Dichomitus squalens.</title>
        <authorList>
            <consortium name="DOE Joint Genome Institute"/>
            <person name="Lopez S.C."/>
            <person name="Andreopoulos B."/>
            <person name="Pangilinan J."/>
            <person name="Lipzen A."/>
            <person name="Riley R."/>
            <person name="Ahrendt S."/>
            <person name="Ng V."/>
            <person name="Barry K."/>
            <person name="Daum C."/>
            <person name="Grigoriev I.V."/>
            <person name="Hilden K.S."/>
            <person name="Makela M.R."/>
            <person name="de Vries R.P."/>
        </authorList>
    </citation>
    <scope>NUCLEOTIDE SEQUENCE [LARGE SCALE GENOMIC DNA]</scope>
    <source>
        <strain evidence="2">OM18370.1</strain>
    </source>
</reference>
<organism evidence="2">
    <name type="scientific">Dichomitus squalens</name>
    <dbReference type="NCBI Taxonomy" id="114155"/>
    <lineage>
        <taxon>Eukaryota</taxon>
        <taxon>Fungi</taxon>
        <taxon>Dikarya</taxon>
        <taxon>Basidiomycota</taxon>
        <taxon>Agaricomycotina</taxon>
        <taxon>Agaricomycetes</taxon>
        <taxon>Polyporales</taxon>
        <taxon>Polyporaceae</taxon>
        <taxon>Dichomitus</taxon>
    </lineage>
</organism>